<proteinExistence type="predicted"/>
<reference evidence="1 2" key="1">
    <citation type="submission" date="2015-06" db="EMBL/GenBank/DDBJ databases">
        <title>Improved classification and identification of acetic acid bacteria using matrix-assisted laser desorption/ionization time-of-flight mass spectrometry; Gluconobacter nephelii and Gluconobacter uchimurae are later heterotypic synonyms of Gluconobacter japonicus and Gluconobacter oxydans, respectively.</title>
        <authorList>
            <person name="Li L."/>
            <person name="Cleenwerck I."/>
            <person name="De Vuyst L."/>
            <person name="Vandamme P."/>
        </authorList>
    </citation>
    <scope>NUCLEOTIDE SEQUENCE [LARGE SCALE GENOMIC DNA]</scope>
    <source>
        <strain evidence="1 2">LMG 1768</strain>
    </source>
</reference>
<dbReference type="AlphaFoldDB" id="A0A149TN61"/>
<dbReference type="PATRIC" id="fig|318683.6.peg.3287"/>
<dbReference type="RefSeq" id="WP_062105838.1">
    <property type="nucleotide sequence ID" value="NZ_LHZR01000067.1"/>
</dbReference>
<comment type="caution">
    <text evidence="1">The sequence shown here is derived from an EMBL/GenBank/DDBJ whole genome shotgun (WGS) entry which is preliminary data.</text>
</comment>
<protein>
    <recommendedName>
        <fullName evidence="3">Tail fiber protein</fullName>
    </recommendedName>
</protein>
<dbReference type="Proteomes" id="UP000075636">
    <property type="component" value="Unassembled WGS sequence"/>
</dbReference>
<name>A0A149TN61_9PROT</name>
<evidence type="ECO:0008006" key="3">
    <source>
        <dbReference type="Google" id="ProtNLM"/>
    </source>
</evidence>
<evidence type="ECO:0000313" key="2">
    <source>
        <dbReference type="Proteomes" id="UP000075636"/>
    </source>
</evidence>
<sequence>MDYTNAPNNVLIDGKRQFADRDRLNGVPGTTMTAQDANDIVNSVMYAQEQGGIAAQTGDKTGLMLAIKRLSILAPFDADLAKAIGGYPKYALVASADPNSFGLLWSSTVDNNQTVPGADGAAWQKFGLGQFVKQGWGFPGLGSNNIFMGLRTDGSGAIGVGVDETDMGNIAIQGKGRLAYGGWSEEYYTPPSQGNHTVSLQFDAPLAGYVMVIGSANFAAQNSNQTTLSISVNGKSLSADNVTGTTAMSNHSCIAVDAGAVTVAAYLGTSATNPPNVGHTLSFLYMPG</sequence>
<dbReference type="OrthoDB" id="7285499at2"/>
<gene>
    <name evidence="1" type="ORF">AD945_01205</name>
</gene>
<accession>A0A149TN61</accession>
<evidence type="ECO:0000313" key="1">
    <source>
        <dbReference type="EMBL" id="KXV50824.1"/>
    </source>
</evidence>
<dbReference type="EMBL" id="LHZR01000067">
    <property type="protein sequence ID" value="KXV50824.1"/>
    <property type="molecule type" value="Genomic_DNA"/>
</dbReference>
<organism evidence="1 2">
    <name type="scientific">Gluconobacter albidus</name>
    <dbReference type="NCBI Taxonomy" id="318683"/>
    <lineage>
        <taxon>Bacteria</taxon>
        <taxon>Pseudomonadati</taxon>
        <taxon>Pseudomonadota</taxon>
        <taxon>Alphaproteobacteria</taxon>
        <taxon>Acetobacterales</taxon>
        <taxon>Acetobacteraceae</taxon>
        <taxon>Gluconobacter</taxon>
    </lineage>
</organism>